<proteinExistence type="predicted"/>
<dbReference type="AlphaFoldDB" id="A0A0R1HG67"/>
<dbReference type="Pfam" id="PF07872">
    <property type="entry name" value="DUF1659"/>
    <property type="match status" value="1"/>
</dbReference>
<feature type="domain" description="DUF1659" evidence="1">
    <location>
        <begin position="3"/>
        <end position="65"/>
    </location>
</feature>
<dbReference type="PATRIC" id="fig|1423719.4.peg.1338"/>
<dbReference type="EMBL" id="AZDI01000007">
    <property type="protein sequence ID" value="KRK45501.1"/>
    <property type="molecule type" value="Genomic_DNA"/>
</dbReference>
<keyword evidence="3" id="KW-1185">Reference proteome</keyword>
<dbReference type="Proteomes" id="UP000051450">
    <property type="component" value="Unassembled WGS sequence"/>
</dbReference>
<dbReference type="GeneID" id="83548621"/>
<dbReference type="OrthoDB" id="2324006at2"/>
<evidence type="ECO:0000313" key="3">
    <source>
        <dbReference type="Proteomes" id="UP000051450"/>
    </source>
</evidence>
<sequence length="66" mass="7028">MSKTWVKTNVIVEGLSTDGVERKRSFANITENASNEAIAQLGATVASLTGDNTVKMTIRTESSILA</sequence>
<comment type="caution">
    <text evidence="2">The sequence shown here is derived from an EMBL/GenBank/DDBJ whole genome shotgun (WGS) entry which is preliminary data.</text>
</comment>
<protein>
    <recommendedName>
        <fullName evidence="1">DUF1659 domain-containing protein</fullName>
    </recommendedName>
</protein>
<gene>
    <name evidence="2" type="ORF">FC66_GL001316</name>
</gene>
<evidence type="ECO:0000259" key="1">
    <source>
        <dbReference type="Pfam" id="PF07872"/>
    </source>
</evidence>
<accession>A0A0R1HG67</accession>
<reference evidence="2 3" key="1">
    <citation type="journal article" date="2015" name="Genome Announc.">
        <title>Expanding the biotechnology potential of lactobacilli through comparative genomics of 213 strains and associated genera.</title>
        <authorList>
            <person name="Sun Z."/>
            <person name="Harris H.M."/>
            <person name="McCann A."/>
            <person name="Guo C."/>
            <person name="Argimon S."/>
            <person name="Zhang W."/>
            <person name="Yang X."/>
            <person name="Jeffery I.B."/>
            <person name="Cooney J.C."/>
            <person name="Kagawa T.F."/>
            <person name="Liu W."/>
            <person name="Song Y."/>
            <person name="Salvetti E."/>
            <person name="Wrobel A."/>
            <person name="Rasinkangas P."/>
            <person name="Parkhill J."/>
            <person name="Rea M.C."/>
            <person name="O'Sullivan O."/>
            <person name="Ritari J."/>
            <person name="Douillard F.P."/>
            <person name="Paul Ross R."/>
            <person name="Yang R."/>
            <person name="Briner A.E."/>
            <person name="Felis G.E."/>
            <person name="de Vos W.M."/>
            <person name="Barrangou R."/>
            <person name="Klaenhammer T.R."/>
            <person name="Caufield P.W."/>
            <person name="Cui Y."/>
            <person name="Zhang H."/>
            <person name="O'Toole P.W."/>
        </authorList>
    </citation>
    <scope>NUCLEOTIDE SEQUENCE [LARGE SCALE GENOMIC DNA]</scope>
    <source>
        <strain evidence="2 3">DSM 15638</strain>
    </source>
</reference>
<evidence type="ECO:0000313" key="2">
    <source>
        <dbReference type="EMBL" id="KRK45501.1"/>
    </source>
</evidence>
<name>A0A0R1HG67_9LACO</name>
<organism evidence="2 3">
    <name type="scientific">Dellaglioa algida DSM 15638</name>
    <dbReference type="NCBI Taxonomy" id="1423719"/>
    <lineage>
        <taxon>Bacteria</taxon>
        <taxon>Bacillati</taxon>
        <taxon>Bacillota</taxon>
        <taxon>Bacilli</taxon>
        <taxon>Lactobacillales</taxon>
        <taxon>Lactobacillaceae</taxon>
        <taxon>Dellaglioa</taxon>
    </lineage>
</organism>
<dbReference type="InterPro" id="IPR012454">
    <property type="entry name" value="DUF1659"/>
</dbReference>
<dbReference type="RefSeq" id="WP_057974372.1">
    <property type="nucleotide sequence ID" value="NZ_AZDI01000007.1"/>
</dbReference>
<dbReference type="STRING" id="1423719.FC66_GL001316"/>